<proteinExistence type="predicted"/>
<name>A0A0C2N0T8_THEKT</name>
<reference evidence="1 2" key="1">
    <citation type="journal article" date="2014" name="Genome Biol. Evol.">
        <title>The genome of the myxosporean Thelohanellus kitauei shows adaptations to nutrient acquisition within its fish host.</title>
        <authorList>
            <person name="Yang Y."/>
            <person name="Xiong J."/>
            <person name="Zhou Z."/>
            <person name="Huo F."/>
            <person name="Miao W."/>
            <person name="Ran C."/>
            <person name="Liu Y."/>
            <person name="Zhang J."/>
            <person name="Feng J."/>
            <person name="Wang M."/>
            <person name="Wang M."/>
            <person name="Wang L."/>
            <person name="Yao B."/>
        </authorList>
    </citation>
    <scope>NUCLEOTIDE SEQUENCE [LARGE SCALE GENOMIC DNA]</scope>
    <source>
        <strain evidence="1">Wuqing</strain>
    </source>
</reference>
<gene>
    <name evidence="1" type="ORF">RF11_01233</name>
</gene>
<organism evidence="1 2">
    <name type="scientific">Thelohanellus kitauei</name>
    <name type="common">Myxosporean</name>
    <dbReference type="NCBI Taxonomy" id="669202"/>
    <lineage>
        <taxon>Eukaryota</taxon>
        <taxon>Metazoa</taxon>
        <taxon>Cnidaria</taxon>
        <taxon>Myxozoa</taxon>
        <taxon>Myxosporea</taxon>
        <taxon>Bivalvulida</taxon>
        <taxon>Platysporina</taxon>
        <taxon>Myxobolidae</taxon>
        <taxon>Thelohanellus</taxon>
    </lineage>
</organism>
<evidence type="ECO:0008006" key="3">
    <source>
        <dbReference type="Google" id="ProtNLM"/>
    </source>
</evidence>
<sequence length="151" mass="17211">MQYYKYLEDKYEDLAWRLKKSKLNLVKEYSKFGGKKDVLLAPCPDNKQNGLALIDIISQNVNLGSLVITVSWKGYKGLKQEGWNHLTVNHVYNFVDPFTGSKALCQTSTLGRMEVCFTILMSFYGKKLSQKPSISFLVILKHAADLYPPPK</sequence>
<dbReference type="OrthoDB" id="10067637at2759"/>
<keyword evidence="2" id="KW-1185">Reference proteome</keyword>
<dbReference type="EMBL" id="JWZT01002229">
    <property type="protein sequence ID" value="KII69975.1"/>
    <property type="molecule type" value="Genomic_DNA"/>
</dbReference>
<accession>A0A0C2N0T8</accession>
<dbReference type="Proteomes" id="UP000031668">
    <property type="component" value="Unassembled WGS sequence"/>
</dbReference>
<protein>
    <recommendedName>
        <fullName evidence="3">ISXO2-like transposase domain-containing protein</fullName>
    </recommendedName>
</protein>
<evidence type="ECO:0000313" key="2">
    <source>
        <dbReference type="Proteomes" id="UP000031668"/>
    </source>
</evidence>
<dbReference type="AlphaFoldDB" id="A0A0C2N0T8"/>
<comment type="caution">
    <text evidence="1">The sequence shown here is derived from an EMBL/GenBank/DDBJ whole genome shotgun (WGS) entry which is preliminary data.</text>
</comment>
<evidence type="ECO:0000313" key="1">
    <source>
        <dbReference type="EMBL" id="KII69975.1"/>
    </source>
</evidence>